<evidence type="ECO:0000313" key="2">
    <source>
        <dbReference type="Proteomes" id="UP001499878"/>
    </source>
</evidence>
<protein>
    <submittedName>
        <fullName evidence="1">Uncharacterized protein</fullName>
    </submittedName>
</protein>
<dbReference type="EMBL" id="BAABJR010000014">
    <property type="protein sequence ID" value="GAA5213037.1"/>
    <property type="molecule type" value="Genomic_DNA"/>
</dbReference>
<accession>A0ABP9TC81</accession>
<dbReference type="Proteomes" id="UP001499878">
    <property type="component" value="Unassembled WGS sequence"/>
</dbReference>
<name>A0ABP9TC81_9ACTN</name>
<evidence type="ECO:0000313" key="1">
    <source>
        <dbReference type="EMBL" id="GAA5213037.1"/>
    </source>
</evidence>
<sequence>MFEVLDPLRLPSLNWLAGQREGTVGGRVAYRWGEVSQLTRLNKDGKSGIRANLESIARRWGGLRVPVGGRVGRPPRFSRLRPCPGRCFRVLCGHPFGAGSG</sequence>
<proteinExistence type="predicted"/>
<gene>
    <name evidence="1" type="ORF">GCM10023323_52290</name>
</gene>
<keyword evidence="2" id="KW-1185">Reference proteome</keyword>
<comment type="caution">
    <text evidence="1">The sequence shown here is derived from an EMBL/GenBank/DDBJ whole genome shotgun (WGS) entry which is preliminary data.</text>
</comment>
<organism evidence="1 2">
    <name type="scientific">Streptomyces thinghirensis</name>
    <dbReference type="NCBI Taxonomy" id="551547"/>
    <lineage>
        <taxon>Bacteria</taxon>
        <taxon>Bacillati</taxon>
        <taxon>Actinomycetota</taxon>
        <taxon>Actinomycetes</taxon>
        <taxon>Kitasatosporales</taxon>
        <taxon>Streptomycetaceae</taxon>
        <taxon>Streptomyces</taxon>
    </lineage>
</organism>
<reference evidence="2" key="1">
    <citation type="journal article" date="2019" name="Int. J. Syst. Evol. Microbiol.">
        <title>The Global Catalogue of Microorganisms (GCM) 10K type strain sequencing project: providing services to taxonomists for standard genome sequencing and annotation.</title>
        <authorList>
            <consortium name="The Broad Institute Genomics Platform"/>
            <consortium name="The Broad Institute Genome Sequencing Center for Infectious Disease"/>
            <person name="Wu L."/>
            <person name="Ma J."/>
        </authorList>
    </citation>
    <scope>NUCLEOTIDE SEQUENCE [LARGE SCALE GENOMIC DNA]</scope>
    <source>
        <strain evidence="2">JCM 18306</strain>
    </source>
</reference>